<evidence type="ECO:0000313" key="2">
    <source>
        <dbReference type="EMBL" id="KAK5950891.1"/>
    </source>
</evidence>
<comment type="caution">
    <text evidence="2">The sequence shown here is derived from an EMBL/GenBank/DDBJ whole genome shotgun (WGS) entry which is preliminary data.</text>
</comment>
<dbReference type="PANTHER" id="PTHR34693">
    <property type="entry name" value="PROTEIN PAR32"/>
    <property type="match status" value="1"/>
</dbReference>
<dbReference type="AlphaFoldDB" id="A0AAN8F454"/>
<dbReference type="PANTHER" id="PTHR34693:SF3">
    <property type="match status" value="1"/>
</dbReference>
<proteinExistence type="predicted"/>
<gene>
    <name evidence="2" type="ORF">OHC33_007962</name>
</gene>
<dbReference type="Pfam" id="PF12223">
    <property type="entry name" value="DUF3602"/>
    <property type="match status" value="1"/>
</dbReference>
<name>A0AAN8F454_9EURO</name>
<accession>A0AAN8F454</accession>
<dbReference type="Proteomes" id="UP001316803">
    <property type="component" value="Unassembled WGS sequence"/>
</dbReference>
<dbReference type="InterPro" id="IPR053203">
    <property type="entry name" value="Cisplatin_resist-associated"/>
</dbReference>
<feature type="region of interest" description="Disordered" evidence="1">
    <location>
        <begin position="1"/>
        <end position="126"/>
    </location>
</feature>
<dbReference type="EMBL" id="JAKLMC020000023">
    <property type="protein sequence ID" value="KAK5950891.1"/>
    <property type="molecule type" value="Genomic_DNA"/>
</dbReference>
<sequence>MSANVSHGRGGAANIRPDDTPYADGEITREGPIGDQGDGPYSAGRGGVGNIAKDGTPDPQVGDEDIVPETATRTHRPDNYHFGRGGAGNEFYEKPETPKTTSQHGFDKKVPNEPLKDKIKDVFHKH</sequence>
<reference evidence="2 3" key="1">
    <citation type="submission" date="2022-12" db="EMBL/GenBank/DDBJ databases">
        <title>Genomic features and morphological characterization of a novel Knufia sp. strain isolated from spacecraft assembly facility.</title>
        <authorList>
            <person name="Teixeira M."/>
            <person name="Chander A.M."/>
            <person name="Stajich J.E."/>
            <person name="Venkateswaran K."/>
        </authorList>
    </citation>
    <scope>NUCLEOTIDE SEQUENCE [LARGE SCALE GENOMIC DNA]</scope>
    <source>
        <strain evidence="2 3">FJI-L2-BK-P2</strain>
    </source>
</reference>
<evidence type="ECO:0000313" key="3">
    <source>
        <dbReference type="Proteomes" id="UP001316803"/>
    </source>
</evidence>
<feature type="compositionally biased region" description="Basic and acidic residues" evidence="1">
    <location>
        <begin position="105"/>
        <end position="126"/>
    </location>
</feature>
<protein>
    <submittedName>
        <fullName evidence="2">Uncharacterized protein</fullName>
    </submittedName>
</protein>
<dbReference type="InterPro" id="IPR022024">
    <property type="entry name" value="DUF3602"/>
</dbReference>
<organism evidence="2 3">
    <name type="scientific">Knufia fluminis</name>
    <dbReference type="NCBI Taxonomy" id="191047"/>
    <lineage>
        <taxon>Eukaryota</taxon>
        <taxon>Fungi</taxon>
        <taxon>Dikarya</taxon>
        <taxon>Ascomycota</taxon>
        <taxon>Pezizomycotina</taxon>
        <taxon>Eurotiomycetes</taxon>
        <taxon>Chaetothyriomycetidae</taxon>
        <taxon>Chaetothyriales</taxon>
        <taxon>Trichomeriaceae</taxon>
        <taxon>Knufia</taxon>
    </lineage>
</organism>
<evidence type="ECO:0000256" key="1">
    <source>
        <dbReference type="SAM" id="MobiDB-lite"/>
    </source>
</evidence>
<keyword evidence="3" id="KW-1185">Reference proteome</keyword>